<dbReference type="InterPro" id="IPR006202">
    <property type="entry name" value="Neur_chan_lig-bd"/>
</dbReference>
<keyword evidence="1" id="KW-0813">Transport</keyword>
<keyword evidence="11" id="KW-0732">Signal</keyword>
<evidence type="ECO:0000256" key="6">
    <source>
        <dbReference type="ARBA" id="ARBA00023136"/>
    </source>
</evidence>
<keyword evidence="5" id="KW-0406">Ion transport</keyword>
<dbReference type="InterPro" id="IPR002394">
    <property type="entry name" value="Nicotinic_acetylcholine_rcpt"/>
</dbReference>
<keyword evidence="2" id="KW-1003">Cell membrane</keyword>
<evidence type="ECO:0000313" key="13">
    <source>
        <dbReference type="EMBL" id="ALJ10921.1"/>
    </source>
</evidence>
<evidence type="ECO:0000256" key="2">
    <source>
        <dbReference type="ARBA" id="ARBA00022475"/>
    </source>
</evidence>
<dbReference type="InterPro" id="IPR006201">
    <property type="entry name" value="Neur_channel"/>
</dbReference>
<dbReference type="CDD" id="cd18995">
    <property type="entry name" value="LGIC_AChBP"/>
    <property type="match status" value="1"/>
</dbReference>
<evidence type="ECO:0000256" key="9">
    <source>
        <dbReference type="ARBA" id="ARBA00023303"/>
    </source>
</evidence>
<organism evidence="13">
    <name type="scientific">Dolomedes sulfureus</name>
    <dbReference type="NCBI Taxonomy" id="492288"/>
    <lineage>
        <taxon>Eukaryota</taxon>
        <taxon>Metazoa</taxon>
        <taxon>Ecdysozoa</taxon>
        <taxon>Arthropoda</taxon>
        <taxon>Chelicerata</taxon>
        <taxon>Arachnida</taxon>
        <taxon>Araneae</taxon>
        <taxon>Araneomorphae</taxon>
        <taxon>Entelegynae</taxon>
        <taxon>Lycosoidea</taxon>
        <taxon>Pisauridae</taxon>
        <taxon>Dolomedes</taxon>
    </lineage>
</organism>
<evidence type="ECO:0000259" key="12">
    <source>
        <dbReference type="Pfam" id="PF02931"/>
    </source>
</evidence>
<keyword evidence="8" id="KW-1071">Ligand-gated ion channel</keyword>
<feature type="chain" id="PRO_5006043793" evidence="11">
    <location>
        <begin position="24"/>
        <end position="246"/>
    </location>
</feature>
<dbReference type="EMBL" id="KP777779">
    <property type="protein sequence ID" value="ALJ10921.1"/>
    <property type="molecule type" value="mRNA"/>
</dbReference>
<dbReference type="SUPFAM" id="SSF63712">
    <property type="entry name" value="Nicotinic receptor ligand binding domain-like"/>
    <property type="match status" value="1"/>
</dbReference>
<evidence type="ECO:0000256" key="3">
    <source>
        <dbReference type="ARBA" id="ARBA00022692"/>
    </source>
</evidence>
<accession>A0A0P0DHN0</accession>
<dbReference type="Pfam" id="PF02931">
    <property type="entry name" value="Neur_chan_LBD"/>
    <property type="match status" value="1"/>
</dbReference>
<keyword evidence="4" id="KW-0770">Synapse</keyword>
<evidence type="ECO:0000256" key="7">
    <source>
        <dbReference type="ARBA" id="ARBA00023170"/>
    </source>
</evidence>
<sequence>MGFFSALSVFALSLIVLSSLGKGEDYGSERELRRDIFRGYDKLVRPVKKASTAVTVKISISPLSLRSMSEKDQLMSLETWMTLKWTDEYLQWDPTEYDNITELRISSSEIWKPDISLYTASPITSLFPDVQVQAIVLNTGMIIWVPPFTINNRCPIPYRNYVSVSRTFIECNIKMGSWTFSGKTVDLQLDTDKVDLTNFQDYNHEWKLVKVAANRESKLYPCCVDEYPSVNFNITLKKRNYYINDN</sequence>
<evidence type="ECO:0000256" key="10">
    <source>
        <dbReference type="ARBA" id="ARBA00034099"/>
    </source>
</evidence>
<keyword evidence="9" id="KW-0407">Ion channel</keyword>
<evidence type="ECO:0000256" key="11">
    <source>
        <dbReference type="SAM" id="SignalP"/>
    </source>
</evidence>
<dbReference type="GO" id="GO:0045211">
    <property type="term" value="C:postsynaptic membrane"/>
    <property type="evidence" value="ECO:0007669"/>
    <property type="project" value="InterPro"/>
</dbReference>
<evidence type="ECO:0000256" key="5">
    <source>
        <dbReference type="ARBA" id="ARBA00023065"/>
    </source>
</evidence>
<dbReference type="PRINTS" id="PR00254">
    <property type="entry name" value="NICOTINICR"/>
</dbReference>
<evidence type="ECO:0000256" key="4">
    <source>
        <dbReference type="ARBA" id="ARBA00023018"/>
    </source>
</evidence>
<keyword evidence="6" id="KW-0472">Membrane</keyword>
<reference evidence="13" key="1">
    <citation type="journal article" date="2015" name="PLoS ONE">
        <title>A Comparative Analysis of the Venom Gland Transcriptomes of the Fishing Spiders Dolomedes mizhoanus and Dolomedes sulfurous.</title>
        <authorList>
            <person name="Xu X."/>
            <person name="Wang H."/>
            <person name="Zhang F."/>
            <person name="Hu Z."/>
            <person name="Liang S."/>
            <person name="Liu Z."/>
        </authorList>
    </citation>
    <scope>NUCLEOTIDE SEQUENCE</scope>
</reference>
<dbReference type="GO" id="GO:0004888">
    <property type="term" value="F:transmembrane signaling receptor activity"/>
    <property type="evidence" value="ECO:0007669"/>
    <property type="project" value="InterPro"/>
</dbReference>
<evidence type="ECO:0000256" key="1">
    <source>
        <dbReference type="ARBA" id="ARBA00022448"/>
    </source>
</evidence>
<dbReference type="PANTHER" id="PTHR18945">
    <property type="entry name" value="NEUROTRANSMITTER GATED ION CHANNEL"/>
    <property type="match status" value="1"/>
</dbReference>
<dbReference type="FunFam" id="2.70.170.10:FF:000028">
    <property type="entry name" value="AcetylCholine Receptor"/>
    <property type="match status" value="1"/>
</dbReference>
<name>A0A0P0DHN0_9ARAC</name>
<dbReference type="AlphaFoldDB" id="A0A0P0DHN0"/>
<protein>
    <submittedName>
        <fullName evidence="13">Acetylcholine receptor</fullName>
    </submittedName>
</protein>
<proteinExistence type="evidence at transcript level"/>
<dbReference type="InterPro" id="IPR036734">
    <property type="entry name" value="Neur_chan_lig-bd_sf"/>
</dbReference>
<keyword evidence="3" id="KW-0812">Transmembrane</keyword>
<reference evidence="13" key="2">
    <citation type="submission" date="2015-02" db="EMBL/GenBank/DDBJ databases">
        <authorList>
            <person name="Chooi Y.-H."/>
        </authorList>
    </citation>
    <scope>NUCLEOTIDE SEQUENCE</scope>
</reference>
<feature type="signal peptide" evidence="11">
    <location>
        <begin position="1"/>
        <end position="23"/>
    </location>
</feature>
<evidence type="ECO:0000256" key="8">
    <source>
        <dbReference type="ARBA" id="ARBA00023286"/>
    </source>
</evidence>
<comment type="subcellular location">
    <subcellularLocation>
        <location evidence="10">Synaptic cell membrane</location>
        <topology evidence="10">Multi-pass membrane protein</topology>
    </subcellularLocation>
</comment>
<dbReference type="GO" id="GO:0022848">
    <property type="term" value="F:acetylcholine-gated monoatomic cation-selective channel activity"/>
    <property type="evidence" value="ECO:0007669"/>
    <property type="project" value="InterPro"/>
</dbReference>
<dbReference type="Gene3D" id="2.70.170.10">
    <property type="entry name" value="Neurotransmitter-gated ion-channel ligand-binding domain"/>
    <property type="match status" value="1"/>
</dbReference>
<feature type="domain" description="Neurotransmitter-gated ion-channel ligand-binding" evidence="12">
    <location>
        <begin position="30"/>
        <end position="239"/>
    </location>
</feature>
<keyword evidence="7 13" id="KW-0675">Receptor</keyword>